<dbReference type="GO" id="GO:0006637">
    <property type="term" value="P:acyl-CoA metabolic process"/>
    <property type="evidence" value="ECO:0007669"/>
    <property type="project" value="UniProtKB-ARBA"/>
</dbReference>
<proteinExistence type="predicted"/>
<sequence>MLFLLRRLSSLSIATTSPLSYSAPLSRLNNMASINNNGSSSRLSVLAQQLRLYKPPPGDAEDDDEVVSQVGFAESATPVGNRPSDRFRPKRAAVLICLFEGNNDGSGEDLRVILTKRSSSLSTHSGEVSLPGGKAEEDDTDDAYTATREAKEEIGLDPSLVNVVAVLEPFLSKHLLRVIPVIGILSDRSAFNPTPNVDEVDDVFDAPLEMFLKDENRRSEEREWMGDTYLIHYFDYKINGKSYLIWGLTAGILIRAASIVYKRPPAFIEQNPKFKVPEIANKDTTMP</sequence>
<comment type="cofactor">
    <cofactor evidence="1">
        <name>Mn(2+)</name>
        <dbReference type="ChEBI" id="CHEBI:29035"/>
    </cofactor>
</comment>
<evidence type="ECO:0000313" key="9">
    <source>
        <dbReference type="Proteomes" id="UP000235145"/>
    </source>
</evidence>
<dbReference type="InterPro" id="IPR045121">
    <property type="entry name" value="CoAse"/>
</dbReference>
<dbReference type="InterPro" id="IPR000086">
    <property type="entry name" value="NUDIX_hydrolase_dom"/>
</dbReference>
<dbReference type="PROSITE" id="PS51462">
    <property type="entry name" value="NUDIX"/>
    <property type="match status" value="1"/>
</dbReference>
<keyword evidence="3" id="KW-0479">Metal-binding</keyword>
<dbReference type="AlphaFoldDB" id="A0A9R1WJ71"/>
<comment type="cofactor">
    <cofactor evidence="2">
        <name>Mg(2+)</name>
        <dbReference type="ChEBI" id="CHEBI:18420"/>
    </cofactor>
</comment>
<dbReference type="GO" id="GO:0015938">
    <property type="term" value="P:coenzyme A catabolic process"/>
    <property type="evidence" value="ECO:0000318"/>
    <property type="project" value="GO_Central"/>
</dbReference>
<reference evidence="8 9" key="1">
    <citation type="journal article" date="2017" name="Nat. Commun.">
        <title>Genome assembly with in vitro proximity ligation data and whole-genome triplication in lettuce.</title>
        <authorList>
            <person name="Reyes-Chin-Wo S."/>
            <person name="Wang Z."/>
            <person name="Yang X."/>
            <person name="Kozik A."/>
            <person name="Arikit S."/>
            <person name="Song C."/>
            <person name="Xia L."/>
            <person name="Froenicke L."/>
            <person name="Lavelle D.O."/>
            <person name="Truco M.J."/>
            <person name="Xia R."/>
            <person name="Zhu S."/>
            <person name="Xu C."/>
            <person name="Xu H."/>
            <person name="Xu X."/>
            <person name="Cox K."/>
            <person name="Korf I."/>
            <person name="Meyers B.C."/>
            <person name="Michelmore R.W."/>
        </authorList>
    </citation>
    <scope>NUCLEOTIDE SEQUENCE [LARGE SCALE GENOMIC DNA]</scope>
    <source>
        <strain evidence="9">cv. Salinas</strain>
        <tissue evidence="8">Seedlings</tissue>
    </source>
</reference>
<dbReference type="Proteomes" id="UP000235145">
    <property type="component" value="Unassembled WGS sequence"/>
</dbReference>
<dbReference type="FunFam" id="3.90.79.10:FF:000036">
    <property type="entry name" value="Nudix hydrolase 11"/>
    <property type="match status" value="1"/>
</dbReference>
<dbReference type="SUPFAM" id="SSF55811">
    <property type="entry name" value="Nudix"/>
    <property type="match status" value="1"/>
</dbReference>
<dbReference type="PANTHER" id="PTHR12992">
    <property type="entry name" value="NUDIX HYDROLASE"/>
    <property type="match status" value="1"/>
</dbReference>
<keyword evidence="9" id="KW-1185">Reference proteome</keyword>
<evidence type="ECO:0000259" key="7">
    <source>
        <dbReference type="PROSITE" id="PS51462"/>
    </source>
</evidence>
<dbReference type="Gene3D" id="3.90.79.10">
    <property type="entry name" value="Nucleoside Triphosphate Pyrophosphohydrolase"/>
    <property type="match status" value="1"/>
</dbReference>
<keyword evidence="6" id="KW-0464">Manganese</keyword>
<dbReference type="CDD" id="cd03426">
    <property type="entry name" value="NUDIX_CoAse_Nudt7"/>
    <property type="match status" value="1"/>
</dbReference>
<keyword evidence="5" id="KW-0460">Magnesium</keyword>
<dbReference type="GO" id="GO:0010945">
    <property type="term" value="F:coenzyme A diphosphatase activity"/>
    <property type="evidence" value="ECO:0007669"/>
    <property type="project" value="InterPro"/>
</dbReference>
<evidence type="ECO:0000256" key="1">
    <source>
        <dbReference type="ARBA" id="ARBA00001936"/>
    </source>
</evidence>
<gene>
    <name evidence="8" type="ORF">LSAT_V11C100046400</name>
</gene>
<name>A0A9R1WJ71_LACSA</name>
<dbReference type="GO" id="GO:0015937">
    <property type="term" value="P:coenzyme A biosynthetic process"/>
    <property type="evidence" value="ECO:0007669"/>
    <property type="project" value="UniProtKB-ARBA"/>
</dbReference>
<dbReference type="GO" id="GO:0046872">
    <property type="term" value="F:metal ion binding"/>
    <property type="evidence" value="ECO:0007669"/>
    <property type="project" value="UniProtKB-KW"/>
</dbReference>
<protein>
    <recommendedName>
        <fullName evidence="7">Nudix hydrolase domain-containing protein</fullName>
    </recommendedName>
</protein>
<organism evidence="8 9">
    <name type="scientific">Lactuca sativa</name>
    <name type="common">Garden lettuce</name>
    <dbReference type="NCBI Taxonomy" id="4236"/>
    <lineage>
        <taxon>Eukaryota</taxon>
        <taxon>Viridiplantae</taxon>
        <taxon>Streptophyta</taxon>
        <taxon>Embryophyta</taxon>
        <taxon>Tracheophyta</taxon>
        <taxon>Spermatophyta</taxon>
        <taxon>Magnoliopsida</taxon>
        <taxon>eudicotyledons</taxon>
        <taxon>Gunneridae</taxon>
        <taxon>Pentapetalae</taxon>
        <taxon>asterids</taxon>
        <taxon>campanulids</taxon>
        <taxon>Asterales</taxon>
        <taxon>Asteraceae</taxon>
        <taxon>Cichorioideae</taxon>
        <taxon>Cichorieae</taxon>
        <taxon>Lactucinae</taxon>
        <taxon>Lactuca</taxon>
    </lineage>
</organism>
<dbReference type="Pfam" id="PF00293">
    <property type="entry name" value="NUDIX"/>
    <property type="match status" value="1"/>
</dbReference>
<accession>A0A9R1WJ71</accession>
<dbReference type="GO" id="GO:0008893">
    <property type="term" value="F:guanosine-3',5'-bis(diphosphate) 3'-diphosphatase activity"/>
    <property type="evidence" value="ECO:0007669"/>
    <property type="project" value="UniProtKB-ARBA"/>
</dbReference>
<dbReference type="InterPro" id="IPR015797">
    <property type="entry name" value="NUDIX_hydrolase-like_dom_sf"/>
</dbReference>
<dbReference type="OrthoDB" id="206213at2759"/>
<keyword evidence="4" id="KW-0378">Hydrolase</keyword>
<evidence type="ECO:0000313" key="8">
    <source>
        <dbReference type="EMBL" id="KAJ0226205.1"/>
    </source>
</evidence>
<dbReference type="EMBL" id="NBSK02000001">
    <property type="protein sequence ID" value="KAJ0226205.1"/>
    <property type="molecule type" value="Genomic_DNA"/>
</dbReference>
<dbReference type="GO" id="GO:0005737">
    <property type="term" value="C:cytoplasm"/>
    <property type="evidence" value="ECO:0007669"/>
    <property type="project" value="UniProtKB-ARBA"/>
</dbReference>
<dbReference type="Gramene" id="rna-gnl|WGS:NBSK|LSAT_1X120740_mrna">
    <property type="protein sequence ID" value="cds-PLY75166.1"/>
    <property type="gene ID" value="gene-LSAT_1X120740"/>
</dbReference>
<evidence type="ECO:0000256" key="4">
    <source>
        <dbReference type="ARBA" id="ARBA00022801"/>
    </source>
</evidence>
<evidence type="ECO:0000256" key="3">
    <source>
        <dbReference type="ARBA" id="ARBA00022723"/>
    </source>
</evidence>
<dbReference type="PANTHER" id="PTHR12992:SF24">
    <property type="entry name" value="PEROXISOMAL COENZYME A DIPHOSPHATASE NUDT7"/>
    <property type="match status" value="1"/>
</dbReference>
<evidence type="ECO:0000256" key="2">
    <source>
        <dbReference type="ARBA" id="ARBA00001946"/>
    </source>
</evidence>
<evidence type="ECO:0000256" key="5">
    <source>
        <dbReference type="ARBA" id="ARBA00022842"/>
    </source>
</evidence>
<comment type="caution">
    <text evidence="8">The sequence shown here is derived from an EMBL/GenBank/DDBJ whole genome shotgun (WGS) entry which is preliminary data.</text>
</comment>
<feature type="domain" description="Nudix hydrolase" evidence="7">
    <location>
        <begin position="89"/>
        <end position="227"/>
    </location>
</feature>
<evidence type="ECO:0000256" key="6">
    <source>
        <dbReference type="ARBA" id="ARBA00023211"/>
    </source>
</evidence>